<evidence type="ECO:0000313" key="4">
    <source>
        <dbReference type="EMBL" id="OAN38295.1"/>
    </source>
</evidence>
<name>A0A178LVN3_9CHLR</name>
<feature type="domain" description="N-acetyltransferase" evidence="3">
    <location>
        <begin position="2"/>
        <end position="152"/>
    </location>
</feature>
<dbReference type="RefSeq" id="WP_066791310.1">
    <property type="nucleotide sequence ID" value="NZ_LWQS01000103.1"/>
</dbReference>
<protein>
    <submittedName>
        <fullName evidence="4">GCN5 family acetyltransferase</fullName>
    </submittedName>
</protein>
<dbReference type="CDD" id="cd04301">
    <property type="entry name" value="NAT_SF"/>
    <property type="match status" value="2"/>
</dbReference>
<dbReference type="STRING" id="1707952.A6A03_05045"/>
<dbReference type="GO" id="GO:0016747">
    <property type="term" value="F:acyltransferase activity, transferring groups other than amino-acyl groups"/>
    <property type="evidence" value="ECO:0007669"/>
    <property type="project" value="InterPro"/>
</dbReference>
<comment type="caution">
    <text evidence="4">The sequence shown here is derived from an EMBL/GenBank/DDBJ whole genome shotgun (WGS) entry which is preliminary data.</text>
</comment>
<dbReference type="Gene3D" id="3.40.630.30">
    <property type="match status" value="1"/>
</dbReference>
<evidence type="ECO:0000313" key="5">
    <source>
        <dbReference type="Proteomes" id="UP000078287"/>
    </source>
</evidence>
<dbReference type="InterPro" id="IPR016181">
    <property type="entry name" value="Acyl_CoA_acyltransferase"/>
</dbReference>
<dbReference type="EMBL" id="LWQS01000103">
    <property type="protein sequence ID" value="OAN38295.1"/>
    <property type="molecule type" value="Genomic_DNA"/>
</dbReference>
<dbReference type="PROSITE" id="PS51186">
    <property type="entry name" value="GNAT"/>
    <property type="match status" value="2"/>
</dbReference>
<keyword evidence="5" id="KW-1185">Reference proteome</keyword>
<keyword evidence="1 4" id="KW-0808">Transferase</keyword>
<evidence type="ECO:0000256" key="1">
    <source>
        <dbReference type="ARBA" id="ARBA00022679"/>
    </source>
</evidence>
<dbReference type="SUPFAM" id="SSF55729">
    <property type="entry name" value="Acyl-CoA N-acyltransferases (Nat)"/>
    <property type="match status" value="1"/>
</dbReference>
<dbReference type="OrthoDB" id="2569455at2"/>
<dbReference type="Pfam" id="PF00583">
    <property type="entry name" value="Acetyltransf_1"/>
    <property type="match status" value="2"/>
</dbReference>
<accession>A0A178LVN3</accession>
<keyword evidence="2" id="KW-0012">Acyltransferase</keyword>
<sequence>MMTIRPFRWDETDYHAMATVYGALVPDAPLNATEWRVRDELHNPQLALYRAIGELDGVAAGYAEYYQPTWCADSYHIETLVYVHPAYQGRGLGAALWQHVRQAWQALQPRHVLAKVREDWQAGFAFAVRRGFQEDRRVWLSRLEVASFDPAPFSGAIERVTAQQIEIHSFAALAAADAGFWRKLYAFEQQTTRDIPSAFPVAIPAYEQWMKFYQPDNGAVWEGSFAAMADGQVVGISTLETIDNETDLEVGFTAVRRDYRGRGIALALKLCTIAYAQAMGVTGIRTDNDSTNQPMWQINQRLGFQRGPVWIVLRRREQTEEVT</sequence>
<proteinExistence type="predicted"/>
<organism evidence="4 5">
    <name type="scientific">Chloroflexus islandicus</name>
    <dbReference type="NCBI Taxonomy" id="1707952"/>
    <lineage>
        <taxon>Bacteria</taxon>
        <taxon>Bacillati</taxon>
        <taxon>Chloroflexota</taxon>
        <taxon>Chloroflexia</taxon>
        <taxon>Chloroflexales</taxon>
        <taxon>Chloroflexineae</taxon>
        <taxon>Chloroflexaceae</taxon>
        <taxon>Chloroflexus</taxon>
    </lineage>
</organism>
<dbReference type="Proteomes" id="UP000078287">
    <property type="component" value="Unassembled WGS sequence"/>
</dbReference>
<dbReference type="PANTHER" id="PTHR43877:SF6">
    <property type="entry name" value="GCN5-RELATED N-ACETYLTRANSFERASE"/>
    <property type="match status" value="1"/>
</dbReference>
<feature type="domain" description="N-acetyltransferase" evidence="3">
    <location>
        <begin position="171"/>
        <end position="323"/>
    </location>
</feature>
<dbReference type="InterPro" id="IPR000182">
    <property type="entry name" value="GNAT_dom"/>
</dbReference>
<gene>
    <name evidence="4" type="ORF">A6A03_05045</name>
</gene>
<dbReference type="InterPro" id="IPR050832">
    <property type="entry name" value="Bact_Acetyltransf"/>
</dbReference>
<reference evidence="4 5" key="1">
    <citation type="submission" date="2016-04" db="EMBL/GenBank/DDBJ databases">
        <title>Chloroflexus islandicus sp. nov., a thermophilic filamentous anoxygenic phototrophic bacterium from geyser Strokkur (Iceland).</title>
        <authorList>
            <person name="Gaisin V.A."/>
            <person name="Kalashnikov A.M."/>
            <person name="Sukhacheva M.V."/>
            <person name="Grouzdev D.S."/>
            <person name="Ivanov T.M."/>
            <person name="Kuznetsov B."/>
            <person name="Gorlenko V.M."/>
        </authorList>
    </citation>
    <scope>NUCLEOTIDE SEQUENCE [LARGE SCALE GENOMIC DNA]</scope>
    <source>
        <strain evidence="5">isl-2</strain>
    </source>
</reference>
<evidence type="ECO:0000256" key="2">
    <source>
        <dbReference type="ARBA" id="ARBA00023315"/>
    </source>
</evidence>
<evidence type="ECO:0000259" key="3">
    <source>
        <dbReference type="PROSITE" id="PS51186"/>
    </source>
</evidence>
<dbReference type="PANTHER" id="PTHR43877">
    <property type="entry name" value="AMINOALKYLPHOSPHONATE N-ACETYLTRANSFERASE-RELATED-RELATED"/>
    <property type="match status" value="1"/>
</dbReference>
<dbReference type="AlphaFoldDB" id="A0A178LVN3"/>